<comment type="caution">
    <text evidence="2">The sequence shown here is derived from an EMBL/GenBank/DDBJ whole genome shotgun (WGS) entry which is preliminary data.</text>
</comment>
<dbReference type="InterPro" id="IPR014710">
    <property type="entry name" value="RmlC-like_jellyroll"/>
</dbReference>
<protein>
    <submittedName>
        <fullName evidence="2">Cupin domain-containing protein</fullName>
    </submittedName>
</protein>
<dbReference type="InterPro" id="IPR011051">
    <property type="entry name" value="RmlC_Cupin_sf"/>
</dbReference>
<dbReference type="Pfam" id="PF07883">
    <property type="entry name" value="Cupin_2"/>
    <property type="match status" value="1"/>
</dbReference>
<reference evidence="2 3" key="1">
    <citation type="submission" date="2019-10" db="EMBL/GenBank/DDBJ databases">
        <title>Description of Paenibacillus pedi sp. nov.</title>
        <authorList>
            <person name="Carlier A."/>
            <person name="Qi S."/>
        </authorList>
    </citation>
    <scope>NUCLEOTIDE SEQUENCE [LARGE SCALE GENOMIC DNA]</scope>
    <source>
        <strain evidence="2 3">LMG 31457</strain>
    </source>
</reference>
<dbReference type="Gene3D" id="2.60.120.10">
    <property type="entry name" value="Jelly Rolls"/>
    <property type="match status" value="1"/>
</dbReference>
<sequence length="111" mass="12065">MIIVHSNSIPAEPIPAVELKTLFPFDLVEGGRSRFGKLVLPPKARLPLSGLVPHDEDEYSIVVKGQMTTTIGDQAYSLCAGDAAFIPAGEAHAVYNPGDEECHLIWVLVRR</sequence>
<accession>A0ABX1ZLF1</accession>
<dbReference type="Proteomes" id="UP000618579">
    <property type="component" value="Unassembled WGS sequence"/>
</dbReference>
<dbReference type="CDD" id="cd02209">
    <property type="entry name" value="cupin_XRE_C"/>
    <property type="match status" value="1"/>
</dbReference>
<name>A0ABX1ZLF1_9BACL</name>
<dbReference type="InterPro" id="IPR013096">
    <property type="entry name" value="Cupin_2"/>
</dbReference>
<keyword evidence="3" id="KW-1185">Reference proteome</keyword>
<dbReference type="EMBL" id="WHNZ01000013">
    <property type="protein sequence ID" value="NOU99459.1"/>
    <property type="molecule type" value="Genomic_DNA"/>
</dbReference>
<evidence type="ECO:0000313" key="3">
    <source>
        <dbReference type="Proteomes" id="UP000618579"/>
    </source>
</evidence>
<proteinExistence type="predicted"/>
<evidence type="ECO:0000313" key="2">
    <source>
        <dbReference type="EMBL" id="NOU99459.1"/>
    </source>
</evidence>
<dbReference type="RefSeq" id="WP_171682343.1">
    <property type="nucleotide sequence ID" value="NZ_WHNZ01000013.1"/>
</dbReference>
<gene>
    <name evidence="2" type="ORF">GC097_05390</name>
</gene>
<dbReference type="SUPFAM" id="SSF51182">
    <property type="entry name" value="RmlC-like cupins"/>
    <property type="match status" value="1"/>
</dbReference>
<organism evidence="2 3">
    <name type="scientific">Paenibacillus planticolens</name>
    <dbReference type="NCBI Taxonomy" id="2654976"/>
    <lineage>
        <taxon>Bacteria</taxon>
        <taxon>Bacillati</taxon>
        <taxon>Bacillota</taxon>
        <taxon>Bacilli</taxon>
        <taxon>Bacillales</taxon>
        <taxon>Paenibacillaceae</taxon>
        <taxon>Paenibacillus</taxon>
    </lineage>
</organism>
<feature type="domain" description="Cupin type-2" evidence="1">
    <location>
        <begin position="53"/>
        <end position="107"/>
    </location>
</feature>
<evidence type="ECO:0000259" key="1">
    <source>
        <dbReference type="Pfam" id="PF07883"/>
    </source>
</evidence>